<dbReference type="GO" id="GO:0006355">
    <property type="term" value="P:regulation of DNA-templated transcription"/>
    <property type="evidence" value="ECO:0007669"/>
    <property type="project" value="InterPro"/>
</dbReference>
<dbReference type="Gene3D" id="2.60.120.10">
    <property type="entry name" value="Jelly Rolls"/>
    <property type="match status" value="1"/>
</dbReference>
<evidence type="ECO:0000313" key="3">
    <source>
        <dbReference type="EMBL" id="KKW41765.1"/>
    </source>
</evidence>
<dbReference type="InterPro" id="IPR003313">
    <property type="entry name" value="AraC-bd"/>
</dbReference>
<accession>A0A0G1YF07</accession>
<evidence type="ECO:0000256" key="1">
    <source>
        <dbReference type="ARBA" id="ARBA00023125"/>
    </source>
</evidence>
<dbReference type="Proteomes" id="UP000033870">
    <property type="component" value="Unassembled WGS sequence"/>
</dbReference>
<dbReference type="EMBL" id="LCRX01000014">
    <property type="protein sequence ID" value="KKW41765.1"/>
    <property type="molecule type" value="Genomic_DNA"/>
</dbReference>
<feature type="domain" description="AraC-type arabinose-binding/dimerisation" evidence="2">
    <location>
        <begin position="52"/>
        <end position="85"/>
    </location>
</feature>
<organism evidence="3 4">
    <name type="scientific">Candidatus Magasanikbacteria bacterium GW2011_GWA2_56_11</name>
    <dbReference type="NCBI Taxonomy" id="1619044"/>
    <lineage>
        <taxon>Bacteria</taxon>
        <taxon>Candidatus Magasanikiibacteriota</taxon>
    </lineage>
</organism>
<dbReference type="SUPFAM" id="SSF51182">
    <property type="entry name" value="RmlC-like cupins"/>
    <property type="match status" value="1"/>
</dbReference>
<gene>
    <name evidence="3" type="ORF">UY92_C0014G0090</name>
</gene>
<keyword evidence="1" id="KW-0238">DNA-binding</keyword>
<comment type="caution">
    <text evidence="3">The sequence shown here is derived from an EMBL/GenBank/DDBJ whole genome shotgun (WGS) entry which is preliminary data.</text>
</comment>
<dbReference type="InterPro" id="IPR014710">
    <property type="entry name" value="RmlC-like_jellyroll"/>
</dbReference>
<evidence type="ECO:0000259" key="2">
    <source>
        <dbReference type="Pfam" id="PF02311"/>
    </source>
</evidence>
<dbReference type="InterPro" id="IPR011051">
    <property type="entry name" value="RmlC_Cupin_sf"/>
</dbReference>
<dbReference type="GO" id="GO:0003677">
    <property type="term" value="F:DNA binding"/>
    <property type="evidence" value="ECO:0007669"/>
    <property type="project" value="UniProtKB-KW"/>
</dbReference>
<sequence>MLFSLQNAQKVSRPGFTAYVYNSKEEHPGLNTVYVDCFAGHEKVYVKNSRRLYFVIEGEGIFHLNGEEHAVRPNDVVVIEPMAEYAYTGKMKLFEVNCPATGSEDEVEVT</sequence>
<protein>
    <submittedName>
        <fullName evidence="3">Cupin 2 domain-containing protein</fullName>
    </submittedName>
</protein>
<evidence type="ECO:0000313" key="4">
    <source>
        <dbReference type="Proteomes" id="UP000033870"/>
    </source>
</evidence>
<proteinExistence type="predicted"/>
<dbReference type="AlphaFoldDB" id="A0A0G1YF07"/>
<name>A0A0G1YF07_9BACT</name>
<reference evidence="3 4" key="1">
    <citation type="journal article" date="2015" name="Nature">
        <title>rRNA introns, odd ribosomes, and small enigmatic genomes across a large radiation of phyla.</title>
        <authorList>
            <person name="Brown C.T."/>
            <person name="Hug L.A."/>
            <person name="Thomas B.C."/>
            <person name="Sharon I."/>
            <person name="Castelle C.J."/>
            <person name="Singh A."/>
            <person name="Wilkins M.J."/>
            <person name="Williams K.H."/>
            <person name="Banfield J.F."/>
        </authorList>
    </citation>
    <scope>NUCLEOTIDE SEQUENCE [LARGE SCALE GENOMIC DNA]</scope>
</reference>
<dbReference type="Pfam" id="PF02311">
    <property type="entry name" value="AraC_binding"/>
    <property type="match status" value="1"/>
</dbReference>